<organism evidence="1 2">
    <name type="scientific">Deinococcus piscis</name>
    <dbReference type="NCBI Taxonomy" id="394230"/>
    <lineage>
        <taxon>Bacteria</taxon>
        <taxon>Thermotogati</taxon>
        <taxon>Deinococcota</taxon>
        <taxon>Deinococci</taxon>
        <taxon>Deinococcales</taxon>
        <taxon>Deinococcaceae</taxon>
        <taxon>Deinococcus</taxon>
    </lineage>
</organism>
<dbReference type="Gene3D" id="3.10.129.10">
    <property type="entry name" value="Hotdog Thioesterase"/>
    <property type="match status" value="1"/>
</dbReference>
<dbReference type="PANTHER" id="PTHR31793:SF24">
    <property type="entry name" value="LONG-CHAIN ACYL-COA THIOESTERASE FADM"/>
    <property type="match status" value="1"/>
</dbReference>
<dbReference type="CDD" id="cd00586">
    <property type="entry name" value="4HBT"/>
    <property type="match status" value="1"/>
</dbReference>
<dbReference type="InterPro" id="IPR029069">
    <property type="entry name" value="HotDog_dom_sf"/>
</dbReference>
<dbReference type="EMBL" id="BNAL01000001">
    <property type="protein sequence ID" value="GHF92724.1"/>
    <property type="molecule type" value="Genomic_DNA"/>
</dbReference>
<sequence length="162" mass="17809">MSAPTKPARQHSLATLDWSHAHRAEIQMRYGDTDAMGHLNNATYVSYLETSRVQMLAEMGIPLADLLTVVARVEVDYVAEIKLGQQVMVETLVESVGRSSYTFVVRILADGIPSAYARTVQVNIGPDKRPTPLPADRRAWMQRFALVPSDVVPSDLVSGDTA</sequence>
<dbReference type="InterPro" id="IPR050563">
    <property type="entry name" value="4-hydroxybenzoyl-CoA_TE"/>
</dbReference>
<dbReference type="Proteomes" id="UP000632154">
    <property type="component" value="Unassembled WGS sequence"/>
</dbReference>
<evidence type="ECO:0000313" key="2">
    <source>
        <dbReference type="Proteomes" id="UP000632154"/>
    </source>
</evidence>
<dbReference type="PANTHER" id="PTHR31793">
    <property type="entry name" value="4-HYDROXYBENZOYL-COA THIOESTERASE FAMILY MEMBER"/>
    <property type="match status" value="1"/>
</dbReference>
<gene>
    <name evidence="1" type="ORF">GCM10017783_00670</name>
</gene>
<keyword evidence="2" id="KW-1185">Reference proteome</keyword>
<accession>A0ABQ3JZ55</accession>
<dbReference type="Pfam" id="PF13279">
    <property type="entry name" value="4HBT_2"/>
    <property type="match status" value="1"/>
</dbReference>
<evidence type="ECO:0000313" key="1">
    <source>
        <dbReference type="EMBL" id="GHF92724.1"/>
    </source>
</evidence>
<proteinExistence type="predicted"/>
<protein>
    <submittedName>
        <fullName evidence="1">Thioesterase</fullName>
    </submittedName>
</protein>
<comment type="caution">
    <text evidence="1">The sequence shown here is derived from an EMBL/GenBank/DDBJ whole genome shotgun (WGS) entry which is preliminary data.</text>
</comment>
<dbReference type="RefSeq" id="WP_189641673.1">
    <property type="nucleotide sequence ID" value="NZ_BNAL01000001.1"/>
</dbReference>
<reference evidence="2" key="1">
    <citation type="journal article" date="2019" name="Int. J. Syst. Evol. Microbiol.">
        <title>The Global Catalogue of Microorganisms (GCM) 10K type strain sequencing project: providing services to taxonomists for standard genome sequencing and annotation.</title>
        <authorList>
            <consortium name="The Broad Institute Genomics Platform"/>
            <consortium name="The Broad Institute Genome Sequencing Center for Infectious Disease"/>
            <person name="Wu L."/>
            <person name="Ma J."/>
        </authorList>
    </citation>
    <scope>NUCLEOTIDE SEQUENCE [LARGE SCALE GENOMIC DNA]</scope>
    <source>
        <strain evidence="2">CGMCC 1.18439</strain>
    </source>
</reference>
<dbReference type="SUPFAM" id="SSF54637">
    <property type="entry name" value="Thioesterase/thiol ester dehydrase-isomerase"/>
    <property type="match status" value="1"/>
</dbReference>
<name>A0ABQ3JZ55_9DEIO</name>